<evidence type="ECO:0000256" key="3">
    <source>
        <dbReference type="ARBA" id="ARBA00022741"/>
    </source>
</evidence>
<dbReference type="AlphaFoldDB" id="A0A8J7SGQ0"/>
<dbReference type="RefSeq" id="WP_210680809.1">
    <property type="nucleotide sequence ID" value="NZ_JAGMWN010000001.1"/>
</dbReference>
<evidence type="ECO:0000256" key="4">
    <source>
        <dbReference type="ARBA" id="ARBA00022840"/>
    </source>
</evidence>
<keyword evidence="4 6" id="KW-0067">ATP-binding</keyword>
<dbReference type="Pfam" id="PF00005">
    <property type="entry name" value="ABC_tran"/>
    <property type="match status" value="1"/>
</dbReference>
<dbReference type="GO" id="GO:0016887">
    <property type="term" value="F:ATP hydrolysis activity"/>
    <property type="evidence" value="ECO:0007669"/>
    <property type="project" value="InterPro"/>
</dbReference>
<dbReference type="PROSITE" id="PS00211">
    <property type="entry name" value="ABC_TRANSPORTER_1"/>
    <property type="match status" value="1"/>
</dbReference>
<dbReference type="InterPro" id="IPR003439">
    <property type="entry name" value="ABC_transporter-like_ATP-bd"/>
</dbReference>
<dbReference type="GO" id="GO:0015424">
    <property type="term" value="F:ABC-type amino acid transporter activity"/>
    <property type="evidence" value="ECO:0007669"/>
    <property type="project" value="InterPro"/>
</dbReference>
<dbReference type="PIRSF" id="PIRSF039085">
    <property type="entry name" value="ABC_ATPase_HisP"/>
    <property type="match status" value="1"/>
</dbReference>
<dbReference type="SMART" id="SM00382">
    <property type="entry name" value="AAA"/>
    <property type="match status" value="1"/>
</dbReference>
<evidence type="ECO:0000259" key="5">
    <source>
        <dbReference type="PROSITE" id="PS50893"/>
    </source>
</evidence>
<feature type="domain" description="ABC transporter" evidence="5">
    <location>
        <begin position="9"/>
        <end position="243"/>
    </location>
</feature>
<keyword evidence="3" id="KW-0547">Nucleotide-binding</keyword>
<evidence type="ECO:0000256" key="1">
    <source>
        <dbReference type="ARBA" id="ARBA00005417"/>
    </source>
</evidence>
<dbReference type="InterPro" id="IPR027417">
    <property type="entry name" value="P-loop_NTPase"/>
</dbReference>
<evidence type="ECO:0000256" key="2">
    <source>
        <dbReference type="ARBA" id="ARBA00022448"/>
    </source>
</evidence>
<dbReference type="CDD" id="cd03262">
    <property type="entry name" value="ABC_HisP_GlnQ"/>
    <property type="match status" value="1"/>
</dbReference>
<dbReference type="Proteomes" id="UP000672602">
    <property type="component" value="Unassembled WGS sequence"/>
</dbReference>
<comment type="similarity">
    <text evidence="1">Belongs to the ABC transporter superfamily.</text>
</comment>
<comment type="caution">
    <text evidence="6">The sequence shown here is derived from an EMBL/GenBank/DDBJ whole genome shotgun (WGS) entry which is preliminary data.</text>
</comment>
<evidence type="ECO:0000313" key="6">
    <source>
        <dbReference type="EMBL" id="MBP5855863.1"/>
    </source>
</evidence>
<keyword evidence="7" id="KW-1185">Reference proteome</keyword>
<sequence>MEISDEVAIQINGMHKWYGDFHVLKDINLTVHRGERIVVCGPSGSGKSTMIRCINRLEEHQRGSIVVDDIELTNDLKNIDAVRMEVGMVFQHFNLFPHLTVLENCTLAPIWVRKVPKKEAIESAMTYLERVKIPEQAHKYPGQLSGGQQQRVAIARSLCMNPRIMLFDEPTSALDPEMISEVLDTMIDLAQSGMTMICVTHEMGFARKVANRVIFMDGGEIIEQNEPEAFFNNPQNERTKLFLSQILNH</sequence>
<evidence type="ECO:0000313" key="7">
    <source>
        <dbReference type="Proteomes" id="UP000672602"/>
    </source>
</evidence>
<dbReference type="GO" id="GO:0005524">
    <property type="term" value="F:ATP binding"/>
    <property type="evidence" value="ECO:0007669"/>
    <property type="project" value="UniProtKB-KW"/>
</dbReference>
<keyword evidence="2" id="KW-0813">Transport</keyword>
<reference evidence="6" key="1">
    <citation type="submission" date="2021-04" db="EMBL/GenBank/DDBJ databases">
        <authorList>
            <person name="Zhang D.-C."/>
        </authorList>
    </citation>
    <scope>NUCLEOTIDE SEQUENCE</scope>
    <source>
        <strain evidence="6">CGMCC 1.15697</strain>
    </source>
</reference>
<dbReference type="InterPro" id="IPR050086">
    <property type="entry name" value="MetN_ABC_transporter-like"/>
</dbReference>
<dbReference type="InterPro" id="IPR030679">
    <property type="entry name" value="ABC_ATPase_HisP-typ"/>
</dbReference>
<dbReference type="PROSITE" id="PS50893">
    <property type="entry name" value="ABC_TRANSPORTER_2"/>
    <property type="match status" value="1"/>
</dbReference>
<dbReference type="EMBL" id="JAGMWN010000001">
    <property type="protein sequence ID" value="MBP5855863.1"/>
    <property type="molecule type" value="Genomic_DNA"/>
</dbReference>
<dbReference type="PANTHER" id="PTHR43166">
    <property type="entry name" value="AMINO ACID IMPORT ATP-BINDING PROTEIN"/>
    <property type="match status" value="1"/>
</dbReference>
<dbReference type="FunFam" id="3.40.50.300:FF:000020">
    <property type="entry name" value="Amino acid ABC transporter ATP-binding component"/>
    <property type="match status" value="1"/>
</dbReference>
<name>A0A8J7SGQ0_9PROT</name>
<dbReference type="InterPro" id="IPR017871">
    <property type="entry name" value="ABC_transporter-like_CS"/>
</dbReference>
<proteinExistence type="inferred from homology"/>
<organism evidence="6 7">
    <name type="scientific">Marivibrio halodurans</name>
    <dbReference type="NCBI Taxonomy" id="2039722"/>
    <lineage>
        <taxon>Bacteria</taxon>
        <taxon>Pseudomonadati</taxon>
        <taxon>Pseudomonadota</taxon>
        <taxon>Alphaproteobacteria</taxon>
        <taxon>Rhodospirillales</taxon>
        <taxon>Rhodospirillaceae</taxon>
        <taxon>Marivibrio</taxon>
    </lineage>
</organism>
<dbReference type="PANTHER" id="PTHR43166:SF4">
    <property type="entry name" value="PHOSPHONATES IMPORT ATP-BINDING PROTEIN PHNC"/>
    <property type="match status" value="1"/>
</dbReference>
<accession>A0A8J7SGQ0</accession>
<gene>
    <name evidence="6" type="ORF">KAJ83_02505</name>
</gene>
<protein>
    <submittedName>
        <fullName evidence="6">Amino acid ABC transporter ATP-binding protein</fullName>
    </submittedName>
</protein>
<dbReference type="SUPFAM" id="SSF52540">
    <property type="entry name" value="P-loop containing nucleoside triphosphate hydrolases"/>
    <property type="match status" value="1"/>
</dbReference>
<dbReference type="InterPro" id="IPR003593">
    <property type="entry name" value="AAA+_ATPase"/>
</dbReference>
<dbReference type="Gene3D" id="3.40.50.300">
    <property type="entry name" value="P-loop containing nucleotide triphosphate hydrolases"/>
    <property type="match status" value="1"/>
</dbReference>